<dbReference type="PANTHER" id="PTHR11439:SF483">
    <property type="entry name" value="PEPTIDE SYNTHASE GLIP-LIKE, PUTATIVE (AFU_ORTHOLOGUE AFUA_3G12920)-RELATED"/>
    <property type="match status" value="1"/>
</dbReference>
<dbReference type="InterPro" id="IPR013103">
    <property type="entry name" value="RVT_2"/>
</dbReference>
<protein>
    <recommendedName>
        <fullName evidence="1">Reverse transcriptase Ty1/copia-type domain-containing protein</fullName>
    </recommendedName>
</protein>
<name>A0A699IT52_TANCI</name>
<proteinExistence type="predicted"/>
<accession>A0A699IT52</accession>
<organism evidence="2">
    <name type="scientific">Tanacetum cinerariifolium</name>
    <name type="common">Dalmatian daisy</name>
    <name type="synonym">Chrysanthemum cinerariifolium</name>
    <dbReference type="NCBI Taxonomy" id="118510"/>
    <lineage>
        <taxon>Eukaryota</taxon>
        <taxon>Viridiplantae</taxon>
        <taxon>Streptophyta</taxon>
        <taxon>Embryophyta</taxon>
        <taxon>Tracheophyta</taxon>
        <taxon>Spermatophyta</taxon>
        <taxon>Magnoliopsida</taxon>
        <taxon>eudicotyledons</taxon>
        <taxon>Gunneridae</taxon>
        <taxon>Pentapetalae</taxon>
        <taxon>asterids</taxon>
        <taxon>campanulids</taxon>
        <taxon>Asterales</taxon>
        <taxon>Asteraceae</taxon>
        <taxon>Asteroideae</taxon>
        <taxon>Anthemideae</taxon>
        <taxon>Anthemidinae</taxon>
        <taxon>Tanacetum</taxon>
    </lineage>
</organism>
<feature type="domain" description="Reverse transcriptase Ty1/copia-type" evidence="1">
    <location>
        <begin position="185"/>
        <end position="273"/>
    </location>
</feature>
<dbReference type="PANTHER" id="PTHR11439">
    <property type="entry name" value="GAG-POL-RELATED RETROTRANSPOSON"/>
    <property type="match status" value="1"/>
</dbReference>
<evidence type="ECO:0000259" key="1">
    <source>
        <dbReference type="Pfam" id="PF07727"/>
    </source>
</evidence>
<comment type="caution">
    <text evidence="2">The sequence shown here is derived from an EMBL/GenBank/DDBJ whole genome shotgun (WGS) entry which is preliminary data.</text>
</comment>
<dbReference type="Pfam" id="PF07727">
    <property type="entry name" value="RVT_2"/>
    <property type="match status" value="1"/>
</dbReference>
<reference evidence="2" key="1">
    <citation type="journal article" date="2019" name="Sci. Rep.">
        <title>Draft genome of Tanacetum cinerariifolium, the natural source of mosquito coil.</title>
        <authorList>
            <person name="Yamashiro T."/>
            <person name="Shiraishi A."/>
            <person name="Satake H."/>
            <person name="Nakayama K."/>
        </authorList>
    </citation>
    <scope>NUCLEOTIDE SEQUENCE</scope>
</reference>
<gene>
    <name evidence="2" type="ORF">Tci_555787</name>
</gene>
<feature type="non-terminal residue" evidence="2">
    <location>
        <position position="1"/>
    </location>
</feature>
<dbReference type="AlphaFoldDB" id="A0A699IT52"/>
<evidence type="ECO:0000313" key="2">
    <source>
        <dbReference type="EMBL" id="GEZ83814.1"/>
    </source>
</evidence>
<sequence length="458" mass="52350">VYNRRKKKIIETINVTFDELSLMAFEQRSLKPGLQSTTSGQISSGLDLPFAPLTITSQQSTEVLQSPMATTTTDTAPLPINSFSQATSIPSPSHNVEEHNATNDMFDGNTFVNHFATPSTSDVASSSSPYVDPSNMHTFYQPYPHEFQWTKDHPLEQPKTDKEAMTDPAWIESMQEKLFWFKRLDVWVLVPHPNYLKPLTLKSLFKNKHDEENTVIRNKSHLVMRWYRQEEGIDFKESFALVARMEAIRIFLAYDAHKSFTVFQMDVKTAFLHDPKYSQQFSDLVKSRFEMSMMGEMTFFHGLQVNQSPCGTFINQSKYVLEILTKYGMETAEPVKILMETKDKLDLDQNGTLVDATKYRSMVGDLMYLTSSRPNIVRATCLCYGFEITGFSDADYAGCKDTFKSTSGGTQFLGEKLTDYQLADLFTKAIPVDMFNYFVRRLGMRSLSPHELERLSKS</sequence>
<dbReference type="EMBL" id="BKCJ010330454">
    <property type="protein sequence ID" value="GEZ83814.1"/>
    <property type="molecule type" value="Genomic_DNA"/>
</dbReference>